<dbReference type="GO" id="GO:0009055">
    <property type="term" value="F:electron transfer activity"/>
    <property type="evidence" value="ECO:0007669"/>
    <property type="project" value="InterPro"/>
</dbReference>
<dbReference type="PRINTS" id="PR00604">
    <property type="entry name" value="CYTCHRMECIAB"/>
</dbReference>
<feature type="domain" description="Cytochrome c" evidence="9">
    <location>
        <begin position="72"/>
        <end position="175"/>
    </location>
</feature>
<dbReference type="EMBL" id="CP018095">
    <property type="protein sequence ID" value="APF38658.1"/>
    <property type="molecule type" value="Genomic_DNA"/>
</dbReference>
<keyword evidence="8" id="KW-0472">Membrane</keyword>
<keyword evidence="8" id="KW-0812">Transmembrane</keyword>
<accession>A0AAC9JR32</accession>
<evidence type="ECO:0000313" key="11">
    <source>
        <dbReference type="Proteomes" id="UP000182703"/>
    </source>
</evidence>
<keyword evidence="3 6" id="KW-0479">Metal-binding</keyword>
<evidence type="ECO:0000256" key="5">
    <source>
        <dbReference type="ARBA" id="ARBA00023004"/>
    </source>
</evidence>
<feature type="region of interest" description="Disordered" evidence="7">
    <location>
        <begin position="42"/>
        <end position="63"/>
    </location>
</feature>
<protein>
    <submittedName>
        <fullName evidence="10">Cytochrome c family protein</fullName>
    </submittedName>
</protein>
<dbReference type="Pfam" id="PF00034">
    <property type="entry name" value="Cytochrom_C"/>
    <property type="match status" value="1"/>
</dbReference>
<proteinExistence type="predicted"/>
<evidence type="ECO:0000256" key="2">
    <source>
        <dbReference type="ARBA" id="ARBA00022617"/>
    </source>
</evidence>
<evidence type="ECO:0000259" key="9">
    <source>
        <dbReference type="PROSITE" id="PS51007"/>
    </source>
</evidence>
<keyword evidence="2 6" id="KW-0349">Heme</keyword>
<evidence type="ECO:0000256" key="4">
    <source>
        <dbReference type="ARBA" id="ARBA00022982"/>
    </source>
</evidence>
<evidence type="ECO:0000256" key="8">
    <source>
        <dbReference type="SAM" id="Phobius"/>
    </source>
</evidence>
<evidence type="ECO:0000256" key="6">
    <source>
        <dbReference type="PROSITE-ProRule" id="PRU00433"/>
    </source>
</evidence>
<dbReference type="InterPro" id="IPR009056">
    <property type="entry name" value="Cyt_c-like_dom"/>
</dbReference>
<dbReference type="PROSITE" id="PS51007">
    <property type="entry name" value="CYTC"/>
    <property type="match status" value="1"/>
</dbReference>
<reference evidence="10 11" key="1">
    <citation type="submission" date="2016-11" db="EMBL/GenBank/DDBJ databases">
        <title>Complete genome sequence of the aerobically denitrifying bacterium Chelatococcus daeguensis TAD1.</title>
        <authorList>
            <person name="Yang Y."/>
            <person name="Huang S."/>
            <person name="Lin E."/>
        </authorList>
    </citation>
    <scope>NUCLEOTIDE SEQUENCE [LARGE SCALE GENOMIC DNA]</scope>
    <source>
        <strain evidence="10 11">TAD1</strain>
    </source>
</reference>
<dbReference type="KEGG" id="cdq:BOQ54_16110"/>
<keyword evidence="11" id="KW-1185">Reference proteome</keyword>
<evidence type="ECO:0000313" key="10">
    <source>
        <dbReference type="EMBL" id="APF38658.1"/>
    </source>
</evidence>
<keyword evidence="5 6" id="KW-0408">Iron</keyword>
<dbReference type="InterPro" id="IPR002327">
    <property type="entry name" value="Cyt_c_1A/1B"/>
</dbReference>
<gene>
    <name evidence="10" type="ORF">BOQ54_16110</name>
</gene>
<name>A0AAC9JR32_9HYPH</name>
<evidence type="ECO:0000256" key="1">
    <source>
        <dbReference type="ARBA" id="ARBA00022448"/>
    </source>
</evidence>
<keyword evidence="4" id="KW-0249">Electron transport</keyword>
<dbReference type="GO" id="GO:0020037">
    <property type="term" value="F:heme binding"/>
    <property type="evidence" value="ECO:0007669"/>
    <property type="project" value="InterPro"/>
</dbReference>
<keyword evidence="8" id="KW-1133">Transmembrane helix</keyword>
<evidence type="ECO:0000256" key="7">
    <source>
        <dbReference type="SAM" id="MobiDB-lite"/>
    </source>
</evidence>
<feature type="transmembrane region" description="Helical" evidence="8">
    <location>
        <begin position="12"/>
        <end position="32"/>
    </location>
</feature>
<dbReference type="InterPro" id="IPR036909">
    <property type="entry name" value="Cyt_c-like_dom_sf"/>
</dbReference>
<dbReference type="GO" id="GO:0046872">
    <property type="term" value="F:metal ion binding"/>
    <property type="evidence" value="ECO:0007669"/>
    <property type="project" value="UniProtKB-KW"/>
</dbReference>
<evidence type="ECO:0000256" key="3">
    <source>
        <dbReference type="ARBA" id="ARBA00022723"/>
    </source>
</evidence>
<dbReference type="SUPFAM" id="SSF46626">
    <property type="entry name" value="Cytochrome c"/>
    <property type="match status" value="1"/>
</dbReference>
<feature type="compositionally biased region" description="Low complexity" evidence="7">
    <location>
        <begin position="44"/>
        <end position="62"/>
    </location>
</feature>
<keyword evidence="1" id="KW-0813">Transport</keyword>
<dbReference type="Proteomes" id="UP000182703">
    <property type="component" value="Chromosome"/>
</dbReference>
<organism evidence="10 11">
    <name type="scientific">Chelatococcus daeguensis</name>
    <dbReference type="NCBI Taxonomy" id="444444"/>
    <lineage>
        <taxon>Bacteria</taxon>
        <taxon>Pseudomonadati</taxon>
        <taxon>Pseudomonadota</taxon>
        <taxon>Alphaproteobacteria</taxon>
        <taxon>Hyphomicrobiales</taxon>
        <taxon>Chelatococcaceae</taxon>
        <taxon>Chelatococcus</taxon>
    </lineage>
</organism>
<sequence>MDSFELNKIAGAVLGTLLFVMGLNIVAGIVFAPHRPAVPGYDLPSAEEATAGGGEATPQTPTVPLPELLAKADPARGEKAVAKCKACHTFEKGGPNKVGPHLWDVVDRQIAEVSDFSYSATLKEHGANGEKWTFEHLNEFIANPRGYMKGTIMAFAGVAKPEERADILAYLRTLSDNPAPLPAE</sequence>
<dbReference type="Gene3D" id="1.10.760.10">
    <property type="entry name" value="Cytochrome c-like domain"/>
    <property type="match status" value="1"/>
</dbReference>
<dbReference type="PANTHER" id="PTHR11961">
    <property type="entry name" value="CYTOCHROME C"/>
    <property type="match status" value="1"/>
</dbReference>
<dbReference type="RefSeq" id="WP_055460172.1">
    <property type="nucleotide sequence ID" value="NZ_CP018095.1"/>
</dbReference>
<dbReference type="AlphaFoldDB" id="A0AAC9JR32"/>